<dbReference type="EMBL" id="JN638751">
    <property type="protein sequence ID" value="AEO93857.1"/>
    <property type="molecule type" value="Genomic_DNA"/>
</dbReference>
<sequence>MKFKKELLSKISCFYDHLITEYGSEIDTNKRSKSIGGTYYGSTQLYSTQSAMFEKEEGFVNHGYGGSRTAYDFAIKVGGLNYDEFRGICHDLYAEFVNGIEDILFEYGFVLMENREGFRNFGIKEGNERYSIFLNNKVTHGTNFSVHCGFKLTKV</sequence>
<organism evidence="1 2">
    <name type="scientific">Bacillus phage G</name>
    <dbReference type="NCBI Taxonomy" id="2884420"/>
    <lineage>
        <taxon>Viruses</taxon>
        <taxon>Duplodnaviria</taxon>
        <taxon>Heunggongvirae</taxon>
        <taxon>Uroviricota</taxon>
        <taxon>Caudoviricetes</taxon>
        <taxon>Donellivirus</taxon>
        <taxon>Donellivirus gee</taxon>
    </lineage>
</organism>
<dbReference type="GeneID" id="18563822"/>
<reference evidence="1 2" key="1">
    <citation type="submission" date="2011-09" db="EMBL/GenBank/DDBJ databases">
        <authorList>
            <person name="Pope W.H."/>
            <person name="Pedulla M.L."/>
            <person name="Ford M.E."/>
            <person name="Peebles C.L."/>
            <person name="Hatfull G.H."/>
            <person name="Hendrix R.W."/>
        </authorList>
    </citation>
    <scope>NUCLEOTIDE SEQUENCE [LARGE SCALE GENOMIC DNA]</scope>
    <source>
        <strain evidence="1">G</strain>
    </source>
</reference>
<accession>G3MAZ2</accession>
<proteinExistence type="predicted"/>
<gene>
    <name evidence="1" type="primary">612</name>
    <name evidence="1" type="ORF">G_612</name>
</gene>
<evidence type="ECO:0000313" key="2">
    <source>
        <dbReference type="Proteomes" id="UP000009273"/>
    </source>
</evidence>
<dbReference type="Proteomes" id="UP000009273">
    <property type="component" value="Segment"/>
</dbReference>
<name>G3MAZ2_9CAUD</name>
<dbReference type="KEGG" id="vg:18563822"/>
<keyword evidence="2" id="KW-1185">Reference proteome</keyword>
<dbReference type="RefSeq" id="YP_009015904.1">
    <property type="nucleotide sequence ID" value="NC_023719.1"/>
</dbReference>
<protein>
    <submittedName>
        <fullName evidence="1">Gp612</fullName>
    </submittedName>
</protein>
<evidence type="ECO:0000313" key="1">
    <source>
        <dbReference type="EMBL" id="AEO93857.1"/>
    </source>
</evidence>